<dbReference type="InterPro" id="IPR052156">
    <property type="entry name" value="BCAA_Transport_ATP-bd_LivF"/>
</dbReference>
<dbReference type="GO" id="GO:0016887">
    <property type="term" value="F:ATP hydrolysis activity"/>
    <property type="evidence" value="ECO:0007669"/>
    <property type="project" value="InterPro"/>
</dbReference>
<dbReference type="PANTHER" id="PTHR43820:SF4">
    <property type="entry name" value="HIGH-AFFINITY BRANCHED-CHAIN AMINO ACID TRANSPORT ATP-BINDING PROTEIN LIVF"/>
    <property type="match status" value="1"/>
</dbReference>
<proteinExistence type="inferred from homology"/>
<dbReference type="SUPFAM" id="SSF52540">
    <property type="entry name" value="P-loop containing nucleoside triphosphate hydrolases"/>
    <property type="match status" value="1"/>
</dbReference>
<dbReference type="InterPro" id="IPR027417">
    <property type="entry name" value="P-loop_NTPase"/>
</dbReference>
<dbReference type="AlphaFoldDB" id="A0A381V0J2"/>
<gene>
    <name evidence="7" type="ORF">METZ01_LOCUS86763</name>
</gene>
<dbReference type="InterPro" id="IPR003593">
    <property type="entry name" value="AAA+_ATPase"/>
</dbReference>
<evidence type="ECO:0000256" key="2">
    <source>
        <dbReference type="ARBA" id="ARBA00022448"/>
    </source>
</evidence>
<keyword evidence="5" id="KW-0029">Amino-acid transport</keyword>
<sequence length="211" mass="23143">VNKGELVTLIGANGAGKSTVLKTLSGLVEPRHGEITFLGQRIDGRSVAEIVRRGLVHCPEGRRVFPDMTIGDNLDLGAYSRSDKDQITADKTRVFDLFPILKERFHQRAGNLSGGEQQMLAIGRALLARPRLLMLDEPSLGLAPILVEQIAEIIRALHLRGTTILLNEQNAEMALRLADRGYVLETGRVVLEGSSKDLFQNEHVKKAYLGG</sequence>
<dbReference type="GO" id="GO:0005524">
    <property type="term" value="F:ATP binding"/>
    <property type="evidence" value="ECO:0007669"/>
    <property type="project" value="UniProtKB-KW"/>
</dbReference>
<evidence type="ECO:0000256" key="4">
    <source>
        <dbReference type="ARBA" id="ARBA00022840"/>
    </source>
</evidence>
<dbReference type="Gene3D" id="3.40.50.300">
    <property type="entry name" value="P-loop containing nucleotide triphosphate hydrolases"/>
    <property type="match status" value="1"/>
</dbReference>
<dbReference type="EMBL" id="UINC01007541">
    <property type="protein sequence ID" value="SVA33909.1"/>
    <property type="molecule type" value="Genomic_DNA"/>
</dbReference>
<dbReference type="PROSITE" id="PS50893">
    <property type="entry name" value="ABC_TRANSPORTER_2"/>
    <property type="match status" value="1"/>
</dbReference>
<name>A0A381V0J2_9ZZZZ</name>
<evidence type="ECO:0000256" key="1">
    <source>
        <dbReference type="ARBA" id="ARBA00005417"/>
    </source>
</evidence>
<keyword evidence="4" id="KW-0067">ATP-binding</keyword>
<comment type="similarity">
    <text evidence="1">Belongs to the ABC transporter superfamily.</text>
</comment>
<keyword evidence="2" id="KW-0813">Transport</keyword>
<dbReference type="Pfam" id="PF00005">
    <property type="entry name" value="ABC_tran"/>
    <property type="match status" value="1"/>
</dbReference>
<accession>A0A381V0J2</accession>
<reference evidence="7" key="1">
    <citation type="submission" date="2018-05" db="EMBL/GenBank/DDBJ databases">
        <authorList>
            <person name="Lanie J.A."/>
            <person name="Ng W.-L."/>
            <person name="Kazmierczak K.M."/>
            <person name="Andrzejewski T.M."/>
            <person name="Davidsen T.M."/>
            <person name="Wayne K.J."/>
            <person name="Tettelin H."/>
            <person name="Glass J.I."/>
            <person name="Rusch D."/>
            <person name="Podicherti R."/>
            <person name="Tsui H.-C.T."/>
            <person name="Winkler M.E."/>
        </authorList>
    </citation>
    <scope>NUCLEOTIDE SEQUENCE</scope>
</reference>
<evidence type="ECO:0000256" key="3">
    <source>
        <dbReference type="ARBA" id="ARBA00022741"/>
    </source>
</evidence>
<dbReference type="SMART" id="SM00382">
    <property type="entry name" value="AAA"/>
    <property type="match status" value="1"/>
</dbReference>
<keyword evidence="3" id="KW-0547">Nucleotide-binding</keyword>
<feature type="domain" description="ABC transporter" evidence="6">
    <location>
        <begin position="1"/>
        <end position="211"/>
    </location>
</feature>
<dbReference type="InterPro" id="IPR017871">
    <property type="entry name" value="ABC_transporter-like_CS"/>
</dbReference>
<dbReference type="CDD" id="cd03224">
    <property type="entry name" value="ABC_TM1139_LivF_branched"/>
    <property type="match status" value="1"/>
</dbReference>
<dbReference type="PROSITE" id="PS00211">
    <property type="entry name" value="ABC_TRANSPORTER_1"/>
    <property type="match status" value="1"/>
</dbReference>
<organism evidence="7">
    <name type="scientific">marine metagenome</name>
    <dbReference type="NCBI Taxonomy" id="408172"/>
    <lineage>
        <taxon>unclassified sequences</taxon>
        <taxon>metagenomes</taxon>
        <taxon>ecological metagenomes</taxon>
    </lineage>
</organism>
<dbReference type="PANTHER" id="PTHR43820">
    <property type="entry name" value="HIGH-AFFINITY BRANCHED-CHAIN AMINO ACID TRANSPORT ATP-BINDING PROTEIN LIVF"/>
    <property type="match status" value="1"/>
</dbReference>
<dbReference type="GO" id="GO:0015658">
    <property type="term" value="F:branched-chain amino acid transmembrane transporter activity"/>
    <property type="evidence" value="ECO:0007669"/>
    <property type="project" value="TreeGrafter"/>
</dbReference>
<evidence type="ECO:0000313" key="7">
    <source>
        <dbReference type="EMBL" id="SVA33909.1"/>
    </source>
</evidence>
<dbReference type="GO" id="GO:0015807">
    <property type="term" value="P:L-amino acid transport"/>
    <property type="evidence" value="ECO:0007669"/>
    <property type="project" value="TreeGrafter"/>
</dbReference>
<dbReference type="InterPro" id="IPR003439">
    <property type="entry name" value="ABC_transporter-like_ATP-bd"/>
</dbReference>
<protein>
    <recommendedName>
        <fullName evidence="6">ABC transporter domain-containing protein</fullName>
    </recommendedName>
</protein>
<evidence type="ECO:0000256" key="5">
    <source>
        <dbReference type="ARBA" id="ARBA00022970"/>
    </source>
</evidence>
<evidence type="ECO:0000259" key="6">
    <source>
        <dbReference type="PROSITE" id="PS50893"/>
    </source>
</evidence>
<feature type="non-terminal residue" evidence="7">
    <location>
        <position position="1"/>
    </location>
</feature>